<dbReference type="InterPro" id="IPR052559">
    <property type="entry name" value="V-haloperoxidase"/>
</dbReference>
<protein>
    <submittedName>
        <fullName evidence="2">Phosphatase PAP2 family protein</fullName>
    </submittedName>
</protein>
<dbReference type="RefSeq" id="WP_163383831.1">
    <property type="nucleotide sequence ID" value="NZ_JAUFQS010000004.1"/>
</dbReference>
<name>A0ABT8C2B7_9BACT</name>
<organism evidence="2 3">
    <name type="scientific">Cyclobacterium jeungdonense</name>
    <dbReference type="NCBI Taxonomy" id="708087"/>
    <lineage>
        <taxon>Bacteria</taxon>
        <taxon>Pseudomonadati</taxon>
        <taxon>Bacteroidota</taxon>
        <taxon>Cytophagia</taxon>
        <taxon>Cytophagales</taxon>
        <taxon>Cyclobacteriaceae</taxon>
        <taxon>Cyclobacterium</taxon>
    </lineage>
</organism>
<evidence type="ECO:0000259" key="1">
    <source>
        <dbReference type="Pfam" id="PF01569"/>
    </source>
</evidence>
<accession>A0ABT8C2B7</accession>
<dbReference type="PROSITE" id="PS51257">
    <property type="entry name" value="PROKAR_LIPOPROTEIN"/>
    <property type="match status" value="1"/>
</dbReference>
<dbReference type="PANTHER" id="PTHR34599">
    <property type="entry name" value="PEROXIDASE-RELATED"/>
    <property type="match status" value="1"/>
</dbReference>
<dbReference type="Pfam" id="PF01569">
    <property type="entry name" value="PAP2"/>
    <property type="match status" value="1"/>
</dbReference>
<keyword evidence="3" id="KW-1185">Reference proteome</keyword>
<gene>
    <name evidence="2" type="ORF">QWZ15_03755</name>
</gene>
<comment type="caution">
    <text evidence="2">The sequence shown here is derived from an EMBL/GenBank/DDBJ whole genome shotgun (WGS) entry which is preliminary data.</text>
</comment>
<evidence type="ECO:0000313" key="3">
    <source>
        <dbReference type="Proteomes" id="UP001236663"/>
    </source>
</evidence>
<feature type="domain" description="Phosphatidic acid phosphatase type 2/haloperoxidase" evidence="1">
    <location>
        <begin position="322"/>
        <end position="426"/>
    </location>
</feature>
<dbReference type="InterPro" id="IPR036938">
    <property type="entry name" value="PAP2/HPO_sf"/>
</dbReference>
<dbReference type="EMBL" id="JAUFQS010000004">
    <property type="protein sequence ID" value="MDN3686933.1"/>
    <property type="molecule type" value="Genomic_DNA"/>
</dbReference>
<dbReference type="Gene3D" id="1.10.606.20">
    <property type="match status" value="1"/>
</dbReference>
<dbReference type="CDD" id="cd03398">
    <property type="entry name" value="PAP2_haloperoxidase"/>
    <property type="match status" value="1"/>
</dbReference>
<reference evidence="3" key="1">
    <citation type="journal article" date="2019" name="Int. J. Syst. Evol. Microbiol.">
        <title>The Global Catalogue of Microorganisms (GCM) 10K type strain sequencing project: providing services to taxonomists for standard genome sequencing and annotation.</title>
        <authorList>
            <consortium name="The Broad Institute Genomics Platform"/>
            <consortium name="The Broad Institute Genome Sequencing Center for Infectious Disease"/>
            <person name="Wu L."/>
            <person name="Ma J."/>
        </authorList>
    </citation>
    <scope>NUCLEOTIDE SEQUENCE [LARGE SCALE GENOMIC DNA]</scope>
    <source>
        <strain evidence="3">CECT 7706</strain>
    </source>
</reference>
<dbReference type="InterPro" id="IPR000326">
    <property type="entry name" value="PAP2/HPO"/>
</dbReference>
<dbReference type="Proteomes" id="UP001236663">
    <property type="component" value="Unassembled WGS sequence"/>
</dbReference>
<sequence>MNLKGNSLIKINLNTPFILGTLLVPLFLSCQSTGEKKPLPAESIGWVTEKMTDLMVHDITNPPLAGRFYAYACLSGYEVLATNNEENPSFSGFLNELDAIAQPDWESPSLPMSAIFAMTHTAGAMQPSGTEMKTFQQAFADSCSYWGYDEQEISRAKEFGEFISSQILEYANADRYREISNFPRYQPSPGEGKWYPTPPGYFAPVEPYFNTVRPFLLSSSDQFKPKPPVPFSSNPDSEFYELMQEVYELEMNKEQREIAAFWDCNPFALEETGHLMVGVKQISPGGHWMGITDIACRKAGLEFEEAMKINTLVALGLMDGFISCWDEKYRSDRIRPETAIRKYLDPSYKPMLQTPPFPEYLSGHSTISTTSAVILSHFFGNRFPYTDTVEEKYGLGTRDYESFLQASEEASISRLYGGIHYMDAITRGQDQGKKVGEWILKEHESHLNKNNAHLANE</sequence>
<dbReference type="PANTHER" id="PTHR34599:SF2">
    <property type="entry name" value="TRAF-TYPE DOMAIN-CONTAINING PROTEIN"/>
    <property type="match status" value="1"/>
</dbReference>
<proteinExistence type="predicted"/>
<evidence type="ECO:0000313" key="2">
    <source>
        <dbReference type="EMBL" id="MDN3686933.1"/>
    </source>
</evidence>
<dbReference type="SUPFAM" id="SSF48317">
    <property type="entry name" value="Acid phosphatase/Vanadium-dependent haloperoxidase"/>
    <property type="match status" value="1"/>
</dbReference>